<dbReference type="InterPro" id="IPR050902">
    <property type="entry name" value="ABC_Transporter_SBP"/>
</dbReference>
<protein>
    <recommendedName>
        <fullName evidence="2">Fe/B12 periplasmic-binding domain-containing protein</fullName>
    </recommendedName>
</protein>
<comment type="similarity">
    <text evidence="1">Belongs to the bacterial solute-binding protein 8 family.</text>
</comment>
<dbReference type="Proteomes" id="UP000190229">
    <property type="component" value="Unassembled WGS sequence"/>
</dbReference>
<sequence>MVPERIVCLAAEVPEILDVLGVLDRVVGISAYTTRPSEALSIPKVSGFKNGSIDRILRDKPDLVILTSGVQKDLASELAQRGVTLLHFNPHRLTDMFQSILLLGNIVGQPEKAERYCAQLKSEIDVVKKKAAEFPFHPRVYFEEWMDPVIVGTGWISDLIEIAGGEDIFREISVHGRSAVERIISPEQILERDPEIVFASWCGKPFQSNEFLTRAGFTTMRALREERIYEISSEVLQCGPMLVDQLRVMHDLLQTFVDSSNGVIRRSS</sequence>
<evidence type="ECO:0000313" key="4">
    <source>
        <dbReference type="Proteomes" id="UP000190229"/>
    </source>
</evidence>
<name>A0A1V4ES92_9BACL</name>
<dbReference type="PANTHER" id="PTHR30535">
    <property type="entry name" value="VITAMIN B12-BINDING PROTEIN"/>
    <property type="match status" value="1"/>
</dbReference>
<dbReference type="Pfam" id="PF01497">
    <property type="entry name" value="Peripla_BP_2"/>
    <property type="match status" value="1"/>
</dbReference>
<evidence type="ECO:0000256" key="1">
    <source>
        <dbReference type="ARBA" id="ARBA00008814"/>
    </source>
</evidence>
<keyword evidence="4" id="KW-1185">Reference proteome</keyword>
<evidence type="ECO:0000313" key="3">
    <source>
        <dbReference type="EMBL" id="OPG15508.1"/>
    </source>
</evidence>
<dbReference type="EMBL" id="MWPS01000027">
    <property type="protein sequence ID" value="OPG15508.1"/>
    <property type="molecule type" value="Genomic_DNA"/>
</dbReference>
<dbReference type="InterPro" id="IPR002491">
    <property type="entry name" value="ABC_transptr_periplasmic_BD"/>
</dbReference>
<evidence type="ECO:0000259" key="2">
    <source>
        <dbReference type="PROSITE" id="PS50983"/>
    </source>
</evidence>
<comment type="caution">
    <text evidence="3">The sequence shown here is derived from an EMBL/GenBank/DDBJ whole genome shotgun (WGS) entry which is preliminary data.</text>
</comment>
<dbReference type="Gene3D" id="3.40.50.1980">
    <property type="entry name" value="Nitrogenase molybdenum iron protein domain"/>
    <property type="match status" value="2"/>
</dbReference>
<reference evidence="3 4" key="1">
    <citation type="submission" date="2017-02" db="EMBL/GenBank/DDBJ databases">
        <title>Draft genome of Acidibacillus ferrooxidans Huett2.</title>
        <authorList>
            <person name="Schopf S."/>
        </authorList>
    </citation>
    <scope>NUCLEOTIDE SEQUENCE [LARGE SCALE GENOMIC DNA]</scope>
    <source>
        <strain evidence="3 4">Huett2</strain>
    </source>
</reference>
<feature type="domain" description="Fe/B12 periplasmic-binding" evidence="2">
    <location>
        <begin position="5"/>
        <end position="260"/>
    </location>
</feature>
<dbReference type="PANTHER" id="PTHR30535:SF34">
    <property type="entry name" value="MOLYBDATE-BINDING PROTEIN MOLA"/>
    <property type="match status" value="1"/>
</dbReference>
<gene>
    <name evidence="3" type="ORF">B2M26_10500</name>
</gene>
<organism evidence="3 4">
    <name type="scientific">Ferroacidibacillus organovorans</name>
    <dbReference type="NCBI Taxonomy" id="1765683"/>
    <lineage>
        <taxon>Bacteria</taxon>
        <taxon>Bacillati</taxon>
        <taxon>Bacillota</taxon>
        <taxon>Bacilli</taxon>
        <taxon>Bacillales</taxon>
        <taxon>Alicyclobacillaceae</taxon>
        <taxon>Ferroacidibacillus</taxon>
    </lineage>
</organism>
<accession>A0A1V4ES92</accession>
<proteinExistence type="inferred from homology"/>
<dbReference type="SUPFAM" id="SSF53807">
    <property type="entry name" value="Helical backbone' metal receptor"/>
    <property type="match status" value="1"/>
</dbReference>
<dbReference type="RefSeq" id="WP_079291069.1">
    <property type="nucleotide sequence ID" value="NZ_MWPS01000027.1"/>
</dbReference>
<dbReference type="PROSITE" id="PS50983">
    <property type="entry name" value="FE_B12_PBP"/>
    <property type="match status" value="1"/>
</dbReference>
<dbReference type="AlphaFoldDB" id="A0A1V4ES92"/>